<dbReference type="GO" id="GO:0004622">
    <property type="term" value="F:phosphatidylcholine lysophospholipase activity"/>
    <property type="evidence" value="ECO:0007669"/>
    <property type="project" value="TreeGrafter"/>
</dbReference>
<dbReference type="SUPFAM" id="SSF52266">
    <property type="entry name" value="SGNH hydrolase"/>
    <property type="match status" value="1"/>
</dbReference>
<dbReference type="InterPro" id="IPR051532">
    <property type="entry name" value="Ester_Hydrolysis_Enzymes"/>
</dbReference>
<dbReference type="Gene3D" id="3.40.50.1110">
    <property type="entry name" value="SGNH hydrolase"/>
    <property type="match status" value="1"/>
</dbReference>
<dbReference type="PANTHER" id="PTHR30383:SF5">
    <property type="entry name" value="SGNH HYDROLASE-TYPE ESTERASE DOMAIN-CONTAINING PROTEIN"/>
    <property type="match status" value="1"/>
</dbReference>
<keyword evidence="1" id="KW-1133">Transmembrane helix</keyword>
<evidence type="ECO:0000313" key="2">
    <source>
        <dbReference type="EMBL" id="SEL45694.1"/>
    </source>
</evidence>
<dbReference type="OrthoDB" id="8480707at2"/>
<reference evidence="2 3" key="1">
    <citation type="submission" date="2016-10" db="EMBL/GenBank/DDBJ databases">
        <authorList>
            <person name="de Groot N.N."/>
        </authorList>
    </citation>
    <scope>NUCLEOTIDE SEQUENCE [LARGE SCALE GENOMIC DNA]</scope>
    <source>
        <strain evidence="2 3">DSM 25232</strain>
    </source>
</reference>
<keyword evidence="1" id="KW-0472">Membrane</keyword>
<dbReference type="PANTHER" id="PTHR30383">
    <property type="entry name" value="THIOESTERASE 1/PROTEASE 1/LYSOPHOSPHOLIPASE L1"/>
    <property type="match status" value="1"/>
</dbReference>
<dbReference type="EMBL" id="FOAB01000004">
    <property type="protein sequence ID" value="SEL45694.1"/>
    <property type="molecule type" value="Genomic_DNA"/>
</dbReference>
<organism evidence="2 3">
    <name type="scientific">Aquimarina amphilecti</name>
    <dbReference type="NCBI Taxonomy" id="1038014"/>
    <lineage>
        <taxon>Bacteria</taxon>
        <taxon>Pseudomonadati</taxon>
        <taxon>Bacteroidota</taxon>
        <taxon>Flavobacteriia</taxon>
        <taxon>Flavobacteriales</taxon>
        <taxon>Flavobacteriaceae</taxon>
        <taxon>Aquimarina</taxon>
    </lineage>
</organism>
<keyword evidence="3" id="KW-1185">Reference proteome</keyword>
<name>A0A1H7QDH2_AQUAM</name>
<dbReference type="AlphaFoldDB" id="A0A1H7QDH2"/>
<sequence>MRKKIKDFIIIIFISFLLLVILEVILGFFFENRKFQHQSNKIDRVLASNSYSEKDIPFIKQFYNDYHKLTYEWDPFTEYKLKSYKGSAININPQGNRKTINEDTIITDSRYTIYCFGGSTMFGEGARDIMTIPSLLSKKLKEKEPTKKFHITNYGVPAYSRSQETALLIEALKKGKKPDIVVFYDGFNEVLLKHPNYLKNVREPIKQSYDAIKKSNKQFILALKSSNINTGIKKLQNKLKHVEKEKYDVIINDSILDEIIKGYRNNIKITDAISNQYRFNIFNYLQPSVYTKKLRTEYENLQYNKHEGLDKVFHKLYQQLTTDSILQNSNNFIDISNCFDTSKENIFIDNCHISEYGNSIISEIIANDIIESIIGN</sequence>
<gene>
    <name evidence="2" type="ORF">SAMN04487910_2511</name>
</gene>
<protein>
    <submittedName>
        <fullName evidence="2">Lysophospholipase L1</fullName>
    </submittedName>
</protein>
<feature type="transmembrane region" description="Helical" evidence="1">
    <location>
        <begin position="7"/>
        <end position="30"/>
    </location>
</feature>
<dbReference type="Proteomes" id="UP000198521">
    <property type="component" value="Unassembled WGS sequence"/>
</dbReference>
<keyword evidence="1" id="KW-0812">Transmembrane</keyword>
<accession>A0A1H7QDH2</accession>
<dbReference type="InterPro" id="IPR036514">
    <property type="entry name" value="SGNH_hydro_sf"/>
</dbReference>
<evidence type="ECO:0000313" key="3">
    <source>
        <dbReference type="Proteomes" id="UP000198521"/>
    </source>
</evidence>
<dbReference type="STRING" id="1038014.SAMN04487910_2511"/>
<dbReference type="CDD" id="cd00229">
    <property type="entry name" value="SGNH_hydrolase"/>
    <property type="match status" value="1"/>
</dbReference>
<dbReference type="RefSeq" id="WP_091408863.1">
    <property type="nucleotide sequence ID" value="NZ_FOAB01000004.1"/>
</dbReference>
<evidence type="ECO:0000256" key="1">
    <source>
        <dbReference type="SAM" id="Phobius"/>
    </source>
</evidence>
<proteinExistence type="predicted"/>